<reference evidence="2 3" key="1">
    <citation type="journal article" date="2019" name="Genome Biol. Evol.">
        <title>The Rhododendron genome and chromosomal organization provide insight into shared whole-genome duplications across the heath family (Ericaceae).</title>
        <authorList>
            <person name="Soza V.L."/>
            <person name="Lindsley D."/>
            <person name="Waalkes A."/>
            <person name="Ramage E."/>
            <person name="Patwardhan R.P."/>
            <person name="Burton J.N."/>
            <person name="Adey A."/>
            <person name="Kumar A."/>
            <person name="Qiu R."/>
            <person name="Shendure J."/>
            <person name="Hall B."/>
        </authorList>
    </citation>
    <scope>NUCLEOTIDE SEQUENCE [LARGE SCALE GENOMIC DNA]</scope>
    <source>
        <strain evidence="2">RSF 1966-606</strain>
    </source>
</reference>
<evidence type="ECO:0000313" key="3">
    <source>
        <dbReference type="Proteomes" id="UP000428333"/>
    </source>
</evidence>
<organism evidence="2 3">
    <name type="scientific">Rhododendron williamsianum</name>
    <dbReference type="NCBI Taxonomy" id="262921"/>
    <lineage>
        <taxon>Eukaryota</taxon>
        <taxon>Viridiplantae</taxon>
        <taxon>Streptophyta</taxon>
        <taxon>Embryophyta</taxon>
        <taxon>Tracheophyta</taxon>
        <taxon>Spermatophyta</taxon>
        <taxon>Magnoliopsida</taxon>
        <taxon>eudicotyledons</taxon>
        <taxon>Gunneridae</taxon>
        <taxon>Pentapetalae</taxon>
        <taxon>asterids</taxon>
        <taxon>Ericales</taxon>
        <taxon>Ericaceae</taxon>
        <taxon>Ericoideae</taxon>
        <taxon>Rhodoreae</taxon>
        <taxon>Rhododendron</taxon>
    </lineage>
</organism>
<protein>
    <submittedName>
        <fullName evidence="2">Uncharacterized protein</fullName>
    </submittedName>
</protein>
<name>A0A6A4M418_9ERIC</name>
<dbReference type="Proteomes" id="UP000428333">
    <property type="component" value="Linkage Group LG01"/>
</dbReference>
<dbReference type="SUPFAM" id="SSF53756">
    <property type="entry name" value="UDP-Glycosyltransferase/glycogen phosphorylase"/>
    <property type="match status" value="1"/>
</dbReference>
<dbReference type="Gene3D" id="3.40.50.2000">
    <property type="entry name" value="Glycogen Phosphorylase B"/>
    <property type="match status" value="1"/>
</dbReference>
<gene>
    <name evidence="2" type="ORF">C3L33_00044</name>
</gene>
<evidence type="ECO:0000256" key="1">
    <source>
        <dbReference type="ARBA" id="ARBA00009995"/>
    </source>
</evidence>
<dbReference type="AlphaFoldDB" id="A0A6A4M418"/>
<accession>A0A6A4M418</accession>
<dbReference type="OrthoDB" id="5835829at2759"/>
<evidence type="ECO:0000313" key="2">
    <source>
        <dbReference type="EMBL" id="KAE9468066.1"/>
    </source>
</evidence>
<dbReference type="EMBL" id="QEFC01000001">
    <property type="protein sequence ID" value="KAE9468066.1"/>
    <property type="molecule type" value="Genomic_DNA"/>
</dbReference>
<keyword evidence="3" id="KW-1185">Reference proteome</keyword>
<sequence>MFETGCLPICVISYFFLEWTLDSCHLFGIPRFASHGMGWLPMAVLKAMHMQGLSSIWAMSNSDHVKFPQLDLPFAFAKGDLPPDAFQIGDHEDPWVRFMIEVNKADVSSAGFIVNSFEELEGEYLDTLESFLENKANAWCVGPLLLVNNQVETGGDDDLKNQSCPCIDWLDEQPVQNAVIYHICVVHNRTCQMPKWMKLQWGWRWQANCSFGSSDQQNGAHRKDGRRLRRG</sequence>
<comment type="similarity">
    <text evidence="1">Belongs to the UDP-glycosyltransferase family.</text>
</comment>
<comment type="caution">
    <text evidence="2">The sequence shown here is derived from an EMBL/GenBank/DDBJ whole genome shotgun (WGS) entry which is preliminary data.</text>
</comment>
<dbReference type="GO" id="GO:0035251">
    <property type="term" value="F:UDP-glucosyltransferase activity"/>
    <property type="evidence" value="ECO:0007669"/>
    <property type="project" value="TreeGrafter"/>
</dbReference>
<feature type="non-terminal residue" evidence="2">
    <location>
        <position position="1"/>
    </location>
</feature>
<dbReference type="PANTHER" id="PTHR48047:SF218">
    <property type="entry name" value="GLYCOSYLTRANSFERASE"/>
    <property type="match status" value="1"/>
</dbReference>
<proteinExistence type="inferred from homology"/>
<dbReference type="PANTHER" id="PTHR48047">
    <property type="entry name" value="GLYCOSYLTRANSFERASE"/>
    <property type="match status" value="1"/>
</dbReference>